<dbReference type="GO" id="GO:0016705">
    <property type="term" value="F:oxidoreductase activity, acting on paired donors, with incorporation or reduction of molecular oxygen"/>
    <property type="evidence" value="ECO:0007669"/>
    <property type="project" value="InterPro"/>
</dbReference>
<dbReference type="PANTHER" id="PTHR46696:SF1">
    <property type="entry name" value="CYTOCHROME P450 YJIB-RELATED"/>
    <property type="match status" value="1"/>
</dbReference>
<dbReference type="Gene3D" id="1.10.630.10">
    <property type="entry name" value="Cytochrome P450"/>
    <property type="match status" value="1"/>
</dbReference>
<dbReference type="InterPro" id="IPR001128">
    <property type="entry name" value="Cyt_P450"/>
</dbReference>
<keyword evidence="2" id="KW-0479">Metal-binding</keyword>
<keyword evidence="2" id="KW-0503">Monooxygenase</keyword>
<dbReference type="GO" id="GO:0004497">
    <property type="term" value="F:monooxygenase activity"/>
    <property type="evidence" value="ECO:0007669"/>
    <property type="project" value="UniProtKB-KW"/>
</dbReference>
<evidence type="ECO:0000256" key="2">
    <source>
        <dbReference type="RuleBase" id="RU000461"/>
    </source>
</evidence>
<dbReference type="InterPro" id="IPR017972">
    <property type="entry name" value="Cyt_P450_CS"/>
</dbReference>
<dbReference type="AlphaFoldDB" id="A0AAU8DVG2"/>
<keyword evidence="2" id="KW-0349">Heme</keyword>
<dbReference type="InterPro" id="IPR002397">
    <property type="entry name" value="Cyt_P450_B"/>
</dbReference>
<dbReference type="RefSeq" id="WP_353651627.1">
    <property type="nucleotide sequence ID" value="NZ_CP159218.1"/>
</dbReference>
<reference evidence="3" key="1">
    <citation type="submission" date="2024-05" db="EMBL/GenBank/DDBJ databases">
        <authorList>
            <person name="Cai S.Y."/>
            <person name="Jin L.M."/>
            <person name="Li H.R."/>
        </authorList>
    </citation>
    <scope>NUCLEOTIDE SEQUENCE</scope>
    <source>
        <strain evidence="3">A5-74</strain>
    </source>
</reference>
<protein>
    <submittedName>
        <fullName evidence="3">Cytochrome P450</fullName>
    </submittedName>
</protein>
<evidence type="ECO:0000313" key="3">
    <source>
        <dbReference type="EMBL" id="XCG66025.1"/>
    </source>
</evidence>
<dbReference type="EMBL" id="CP159218">
    <property type="protein sequence ID" value="XCG66025.1"/>
    <property type="molecule type" value="Genomic_DNA"/>
</dbReference>
<gene>
    <name evidence="3" type="ORF">ABLG96_00455</name>
</gene>
<dbReference type="SUPFAM" id="SSF48264">
    <property type="entry name" value="Cytochrome P450"/>
    <property type="match status" value="1"/>
</dbReference>
<comment type="similarity">
    <text evidence="1 2">Belongs to the cytochrome P450 family.</text>
</comment>
<dbReference type="GO" id="GO:0005506">
    <property type="term" value="F:iron ion binding"/>
    <property type="evidence" value="ECO:0007669"/>
    <property type="project" value="InterPro"/>
</dbReference>
<dbReference type="PRINTS" id="PR00359">
    <property type="entry name" value="BP450"/>
</dbReference>
<dbReference type="PRINTS" id="PR00385">
    <property type="entry name" value="P450"/>
</dbReference>
<dbReference type="PROSITE" id="PS00086">
    <property type="entry name" value="CYTOCHROME_P450"/>
    <property type="match status" value="1"/>
</dbReference>
<dbReference type="InterPro" id="IPR036396">
    <property type="entry name" value="Cyt_P450_sf"/>
</dbReference>
<name>A0AAU8DVG2_9ACTN</name>
<proteinExistence type="inferred from homology"/>
<organism evidence="3">
    <name type="scientific">Nakamurella sp. A5-74</name>
    <dbReference type="NCBI Taxonomy" id="3158264"/>
    <lineage>
        <taxon>Bacteria</taxon>
        <taxon>Bacillati</taxon>
        <taxon>Actinomycetota</taxon>
        <taxon>Actinomycetes</taxon>
        <taxon>Nakamurellales</taxon>
        <taxon>Nakamurellaceae</taxon>
        <taxon>Nakamurella</taxon>
    </lineage>
</organism>
<evidence type="ECO:0000256" key="1">
    <source>
        <dbReference type="ARBA" id="ARBA00010617"/>
    </source>
</evidence>
<accession>A0AAU8DVG2</accession>
<keyword evidence="2" id="KW-0408">Iron</keyword>
<dbReference type="GO" id="GO:0020037">
    <property type="term" value="F:heme binding"/>
    <property type="evidence" value="ECO:0007669"/>
    <property type="project" value="InterPro"/>
</dbReference>
<dbReference type="Pfam" id="PF00067">
    <property type="entry name" value="p450"/>
    <property type="match status" value="1"/>
</dbReference>
<sequence>MTRYDDVRAAAADWQSFTSAQGVALLPEFNGNLVGSVLASDPPEHDQLRAVLSEKLAPKGLSKVRSDIRGYADQLVEQVVSRGRFDAVVDVARVFPINVVADLVGLPQEGRDKLHPGADATFAGFGPFTPYLQERLPAVRGYHEWMAQMTDRAKLTPGGWGEVVMDAVDDGRLSMLGAIKTISAYMTAGMDTTVNAISAMLRLFADSPEVWSTLKSEPTLAGPVFEEILRLETPVQGFFRVTTKEVTVGGVTIPKDQRVLLHWAAANRDPGHYPDPARFDIRRNPLDHMAFGYGVHACAGQGMARMEAVTLLEAFIERVDRFELTGPVVRGGNPVVRSLDSVPLSILPARS</sequence>
<keyword evidence="2" id="KW-0560">Oxidoreductase</keyword>
<dbReference type="PANTHER" id="PTHR46696">
    <property type="entry name" value="P450, PUTATIVE (EUROFUNG)-RELATED"/>
    <property type="match status" value="1"/>
</dbReference>